<protein>
    <recommendedName>
        <fullName evidence="2">MBD domain-containing protein</fullName>
    </recommendedName>
</protein>
<feature type="region of interest" description="Disordered" evidence="1">
    <location>
        <begin position="166"/>
        <end position="267"/>
    </location>
</feature>
<dbReference type="PROSITE" id="PS50982">
    <property type="entry name" value="MBD"/>
    <property type="match status" value="1"/>
</dbReference>
<evidence type="ECO:0000256" key="1">
    <source>
        <dbReference type="SAM" id="MobiDB-lite"/>
    </source>
</evidence>
<accession>A0A433TE01</accession>
<feature type="compositionally biased region" description="Polar residues" evidence="1">
    <location>
        <begin position="482"/>
        <end position="493"/>
    </location>
</feature>
<feature type="compositionally biased region" description="Basic and acidic residues" evidence="1">
    <location>
        <begin position="589"/>
        <end position="602"/>
    </location>
</feature>
<feature type="region of interest" description="Disordered" evidence="1">
    <location>
        <begin position="517"/>
        <end position="551"/>
    </location>
</feature>
<feature type="compositionally biased region" description="Basic and acidic residues" evidence="1">
    <location>
        <begin position="35"/>
        <end position="46"/>
    </location>
</feature>
<dbReference type="Gene3D" id="3.30.890.10">
    <property type="entry name" value="Methyl-cpg-binding Protein 2, Chain A"/>
    <property type="match status" value="1"/>
</dbReference>
<dbReference type="SMART" id="SM00391">
    <property type="entry name" value="MBD"/>
    <property type="match status" value="1"/>
</dbReference>
<dbReference type="CDD" id="cd00122">
    <property type="entry name" value="MBD"/>
    <property type="match status" value="1"/>
</dbReference>
<evidence type="ECO:0000259" key="2">
    <source>
        <dbReference type="PROSITE" id="PS50982"/>
    </source>
</evidence>
<feature type="region of interest" description="Disordered" evidence="1">
    <location>
        <begin position="291"/>
        <end position="325"/>
    </location>
</feature>
<feature type="compositionally biased region" description="Basic and acidic residues" evidence="1">
    <location>
        <begin position="53"/>
        <end position="72"/>
    </location>
</feature>
<organism evidence="3 4">
    <name type="scientific">Elysia chlorotica</name>
    <name type="common">Eastern emerald elysia</name>
    <name type="synonym">Sea slug</name>
    <dbReference type="NCBI Taxonomy" id="188477"/>
    <lineage>
        <taxon>Eukaryota</taxon>
        <taxon>Metazoa</taxon>
        <taxon>Spiralia</taxon>
        <taxon>Lophotrochozoa</taxon>
        <taxon>Mollusca</taxon>
        <taxon>Gastropoda</taxon>
        <taxon>Heterobranchia</taxon>
        <taxon>Euthyneura</taxon>
        <taxon>Panpulmonata</taxon>
        <taxon>Sacoglossa</taxon>
        <taxon>Placobranchoidea</taxon>
        <taxon>Plakobranchidae</taxon>
        <taxon>Elysia</taxon>
    </lineage>
</organism>
<dbReference type="SUPFAM" id="SSF54171">
    <property type="entry name" value="DNA-binding domain"/>
    <property type="match status" value="1"/>
</dbReference>
<evidence type="ECO:0000313" key="4">
    <source>
        <dbReference type="Proteomes" id="UP000271974"/>
    </source>
</evidence>
<dbReference type="Proteomes" id="UP000271974">
    <property type="component" value="Unassembled WGS sequence"/>
</dbReference>
<feature type="compositionally biased region" description="Low complexity" evidence="1">
    <location>
        <begin position="232"/>
        <end position="242"/>
    </location>
</feature>
<dbReference type="GO" id="GO:0003677">
    <property type="term" value="F:DNA binding"/>
    <property type="evidence" value="ECO:0007669"/>
    <property type="project" value="InterPro"/>
</dbReference>
<feature type="compositionally biased region" description="Polar residues" evidence="1">
    <location>
        <begin position="517"/>
        <end position="544"/>
    </location>
</feature>
<dbReference type="STRING" id="188477.A0A433TE01"/>
<feature type="region of interest" description="Disordered" evidence="1">
    <location>
        <begin position="412"/>
        <end position="453"/>
    </location>
</feature>
<comment type="caution">
    <text evidence="3">The sequence shown here is derived from an EMBL/GenBank/DDBJ whole genome shotgun (WGS) entry which is preliminary data.</text>
</comment>
<name>A0A433TE01_ELYCH</name>
<feature type="domain" description="MBD" evidence="2">
    <location>
        <begin position="325"/>
        <end position="398"/>
    </location>
</feature>
<feature type="non-terminal residue" evidence="3">
    <location>
        <position position="764"/>
    </location>
</feature>
<feature type="region of interest" description="Disordered" evidence="1">
    <location>
        <begin position="105"/>
        <end position="135"/>
    </location>
</feature>
<sequence>MMEDDKKKIVDQEKFSSPVVASNDWPRLLTEDNEPEHVDPKEKECEISSFQKENCEEKQREKENDEHPRTDFDAESPVQKSDISRKGESLDSSLLLETQKEILPQLSVENLKNSNSSAGTETIQNSSSTSQLVNGSNLEAFNGDVESNNHAKINSEAESSLLLFKENVIEETMEPSSKCPAEDSSQNQSGNASEGTEAAGGSGLSPSLSSVDNEEQTGNGSNKENENKEMTVVEVSTSPSVTLAKEKVVATPSADEIDSLNNSGDENALVIDDRPEQDCESPLLLTHLTAKSLPASSPQVEPRAAVKTPRGRKPGNSRQPMKLDKEDIEHLRLPEKYGWKRELVYRGTNDECSRKADIYYHPPSGRKLRSMMEIGAYLDKQEDYPLNRTHFTFRKEKLFDPPFELVRSAGQPVRAFSSPSGTPKTKGSPSTTPKTKGSPASVTDSPGRMLVALPPRRSKPLIKHTPVGRSVTPKALQARPRLTQSAPQAKSVSVKTNGAGVTFTKLAREALQQSLSTSNQAGASLSSSRLQASDMQANSQQPRHSTGPGFGLKMGKLSNVAASTDKSAAPWKMVVAPRATMKKSRPRPHSPDWRPSDEEHLTSDSADSGGEENVEVIRHGAGDADGDDIQRVMGRASDLIASIVRESQPQAPRTSSYSVPMSTMNTGPGNFRLLPMLTASNTQLPRVKLAQKTDPVMIIERQRPSLNPNTPLQPIMPRSLLQSSTFPSSVPIAIIPGGFRTLQNSSIFSNICSGTPSVFPPPPP</sequence>
<dbReference type="OrthoDB" id="61560at2759"/>
<reference evidence="3 4" key="1">
    <citation type="submission" date="2019-01" db="EMBL/GenBank/DDBJ databases">
        <title>A draft genome assembly of the solar-powered sea slug Elysia chlorotica.</title>
        <authorList>
            <person name="Cai H."/>
            <person name="Li Q."/>
            <person name="Fang X."/>
            <person name="Li J."/>
            <person name="Curtis N.E."/>
            <person name="Altenburger A."/>
            <person name="Shibata T."/>
            <person name="Feng M."/>
            <person name="Maeda T."/>
            <person name="Schwartz J.A."/>
            <person name="Shigenobu S."/>
            <person name="Lundholm N."/>
            <person name="Nishiyama T."/>
            <person name="Yang H."/>
            <person name="Hasebe M."/>
            <person name="Li S."/>
            <person name="Pierce S.K."/>
            <person name="Wang J."/>
        </authorList>
    </citation>
    <scope>NUCLEOTIDE SEQUENCE [LARGE SCALE GENOMIC DNA]</scope>
    <source>
        <strain evidence="3">EC2010</strain>
        <tissue evidence="3">Whole organism of an adult</tissue>
    </source>
</reference>
<feature type="region of interest" description="Disordered" evidence="1">
    <location>
        <begin position="1"/>
        <end position="93"/>
    </location>
</feature>
<feature type="compositionally biased region" description="Low complexity" evidence="1">
    <location>
        <begin position="417"/>
        <end position="439"/>
    </location>
</feature>
<keyword evidence="4" id="KW-1185">Reference proteome</keyword>
<feature type="compositionally biased region" description="Polar residues" evidence="1">
    <location>
        <begin position="107"/>
        <end position="135"/>
    </location>
</feature>
<dbReference type="InterPro" id="IPR001739">
    <property type="entry name" value="Methyl_CpG_DNA-bd"/>
</dbReference>
<dbReference type="Pfam" id="PF01429">
    <property type="entry name" value="MBD"/>
    <property type="match status" value="1"/>
</dbReference>
<dbReference type="EMBL" id="RQTK01000427">
    <property type="protein sequence ID" value="RUS79805.1"/>
    <property type="molecule type" value="Genomic_DNA"/>
</dbReference>
<feature type="compositionally biased region" description="Basic and acidic residues" evidence="1">
    <location>
        <begin position="1"/>
        <end position="14"/>
    </location>
</feature>
<dbReference type="InterPro" id="IPR016177">
    <property type="entry name" value="DNA-bd_dom_sf"/>
</dbReference>
<gene>
    <name evidence="3" type="ORF">EGW08_012452</name>
</gene>
<dbReference type="AlphaFoldDB" id="A0A433TE01"/>
<evidence type="ECO:0000313" key="3">
    <source>
        <dbReference type="EMBL" id="RUS79805.1"/>
    </source>
</evidence>
<proteinExistence type="predicted"/>
<feature type="region of interest" description="Disordered" evidence="1">
    <location>
        <begin position="472"/>
        <end position="493"/>
    </location>
</feature>
<feature type="region of interest" description="Disordered" evidence="1">
    <location>
        <begin position="576"/>
        <end position="612"/>
    </location>
</feature>